<feature type="active site" evidence="7">
    <location>
        <position position="137"/>
    </location>
</feature>
<dbReference type="PANTHER" id="PTHR21581">
    <property type="entry name" value="D-ALANYL-D-ALANINE CARBOXYPEPTIDASE"/>
    <property type="match status" value="1"/>
</dbReference>
<sequence length="492" mass="54553">MGRLFYFDKKEEVIMRRISYIITSLIMVFSMATITAFAKPDWPIDTGIQSEAGIVMDMDSGAVLFAQNIHEQKIPASITKLLTALVVIENTNDLDAPVTFSHDAIYNVESGAGNKFNLEEGDVLSVRQCLYAMLLQSSNQSANALAEYVAGSRQAFVDMMNQRIAELGCNESHFANPSGLNDDTQRTTAYDMAIIARACFQNPTVLEIASARTSTIPATANNPNGRTFSIEHKMLLSDDSNYYPDAIAGKTGWTSQAGQTLVTYARREGRGQIAVTLKSTQKTHYSDTKTILDFCFAKFKNVNIADNEIEYVTGDTPVTIAGETYDPSELSIESGAVITIPNDAQFTDADKALETDLPEDHPQEAVARLVYTYNERRVGDAWIYSSRVQAVNATPSEPGEDTPQESQPEKDGQDGKTGLKLPRAVLIGGGAVLVLALIAGGGVFWFKRRQAAERERQRILREKRRQRLADIGYTEEDFERLLDERRKQHDMR</sequence>
<keyword evidence="5" id="KW-0573">Peptidoglycan synthesis</keyword>
<evidence type="ECO:0000256" key="7">
    <source>
        <dbReference type="PIRSR" id="PIRSR618044-1"/>
    </source>
</evidence>
<evidence type="ECO:0000256" key="9">
    <source>
        <dbReference type="RuleBase" id="RU004016"/>
    </source>
</evidence>
<dbReference type="HOGENOM" id="CLU_027070_7_1_9"/>
<dbReference type="PANTHER" id="PTHR21581:SF6">
    <property type="entry name" value="TRAFFICKING PROTEIN PARTICLE COMPLEX SUBUNIT 12"/>
    <property type="match status" value="1"/>
</dbReference>
<keyword evidence="11" id="KW-1133">Transmembrane helix</keyword>
<name>A8RR10_ENTBW</name>
<dbReference type="InterPro" id="IPR001967">
    <property type="entry name" value="Peptidase_S11_N"/>
</dbReference>
<dbReference type="GO" id="GO:0071555">
    <property type="term" value="P:cell wall organization"/>
    <property type="evidence" value="ECO:0007669"/>
    <property type="project" value="UniProtKB-KW"/>
</dbReference>
<evidence type="ECO:0000256" key="1">
    <source>
        <dbReference type="ARBA" id="ARBA00007164"/>
    </source>
</evidence>
<accession>A8RR10</accession>
<proteinExistence type="inferred from homology"/>
<dbReference type="PRINTS" id="PR00725">
    <property type="entry name" value="DADACBPTASE1"/>
</dbReference>
<dbReference type="AlphaFoldDB" id="A8RR10"/>
<dbReference type="GO" id="GO:0009252">
    <property type="term" value="P:peptidoglycan biosynthetic process"/>
    <property type="evidence" value="ECO:0007669"/>
    <property type="project" value="UniProtKB-KW"/>
</dbReference>
<dbReference type="CDD" id="cd12087">
    <property type="entry name" value="TM_EGFR-like"/>
    <property type="match status" value="1"/>
</dbReference>
<evidence type="ECO:0000259" key="12">
    <source>
        <dbReference type="Pfam" id="PF00768"/>
    </source>
</evidence>
<feature type="domain" description="Peptidase S11 D-alanyl-D-alanine carboxypeptidase A N-terminal" evidence="12">
    <location>
        <begin position="47"/>
        <end position="278"/>
    </location>
</feature>
<evidence type="ECO:0000256" key="5">
    <source>
        <dbReference type="ARBA" id="ARBA00022984"/>
    </source>
</evidence>
<evidence type="ECO:0000256" key="6">
    <source>
        <dbReference type="ARBA" id="ARBA00023316"/>
    </source>
</evidence>
<dbReference type="Pfam" id="PF00768">
    <property type="entry name" value="Peptidase_S11"/>
    <property type="match status" value="1"/>
</dbReference>
<evidence type="ECO:0000256" key="10">
    <source>
        <dbReference type="SAM" id="MobiDB-lite"/>
    </source>
</evidence>
<keyword evidence="11" id="KW-0812">Transmembrane</keyword>
<keyword evidence="6" id="KW-0961">Cell wall biogenesis/degradation</keyword>
<dbReference type="Proteomes" id="UP000005396">
    <property type="component" value="Unassembled WGS sequence"/>
</dbReference>
<feature type="binding site" evidence="8">
    <location>
        <position position="250"/>
    </location>
    <ligand>
        <name>substrate</name>
    </ligand>
</feature>
<evidence type="ECO:0000313" key="13">
    <source>
        <dbReference type="EMBL" id="EDP16735.1"/>
    </source>
</evidence>
<organism evidence="13 14">
    <name type="scientific">Enterocloster bolteae (strain ATCC BAA-613 / DSM 15670 / CCUG 46953 / JCM 12243 / WAL 16351)</name>
    <name type="common">Clostridium bolteae</name>
    <dbReference type="NCBI Taxonomy" id="411902"/>
    <lineage>
        <taxon>Bacteria</taxon>
        <taxon>Bacillati</taxon>
        <taxon>Bacillota</taxon>
        <taxon>Clostridia</taxon>
        <taxon>Lachnospirales</taxon>
        <taxon>Lachnospiraceae</taxon>
        <taxon>Enterocloster</taxon>
    </lineage>
</organism>
<dbReference type="GO" id="GO:0009002">
    <property type="term" value="F:serine-type D-Ala-D-Ala carboxypeptidase activity"/>
    <property type="evidence" value="ECO:0007669"/>
    <property type="project" value="InterPro"/>
</dbReference>
<gene>
    <name evidence="13" type="ORF">CLOBOL_02879</name>
</gene>
<keyword evidence="4" id="KW-0133">Cell shape</keyword>
<feature type="transmembrane region" description="Helical" evidence="11">
    <location>
        <begin position="20"/>
        <end position="38"/>
    </location>
</feature>
<evidence type="ECO:0000256" key="2">
    <source>
        <dbReference type="ARBA" id="ARBA00022729"/>
    </source>
</evidence>
<dbReference type="eggNOG" id="COG1686">
    <property type="taxonomic scope" value="Bacteria"/>
</dbReference>
<dbReference type="Gene3D" id="3.40.710.10">
    <property type="entry name" value="DD-peptidase/beta-lactamase superfamily"/>
    <property type="match status" value="1"/>
</dbReference>
<evidence type="ECO:0000256" key="4">
    <source>
        <dbReference type="ARBA" id="ARBA00022960"/>
    </source>
</evidence>
<dbReference type="EMBL" id="ABCC02000027">
    <property type="protein sequence ID" value="EDP16735.1"/>
    <property type="molecule type" value="Genomic_DNA"/>
</dbReference>
<dbReference type="GO" id="GO:0008360">
    <property type="term" value="P:regulation of cell shape"/>
    <property type="evidence" value="ECO:0007669"/>
    <property type="project" value="UniProtKB-KW"/>
</dbReference>
<protein>
    <recommendedName>
        <fullName evidence="12">Peptidase S11 D-alanyl-D-alanine carboxypeptidase A N-terminal domain-containing protein</fullName>
    </recommendedName>
</protein>
<comment type="caution">
    <text evidence="13">The sequence shown here is derived from an EMBL/GenBank/DDBJ whole genome shotgun (WGS) entry which is preliminary data.</text>
</comment>
<comment type="similarity">
    <text evidence="1 9">Belongs to the peptidase S11 family.</text>
</comment>
<feature type="region of interest" description="Disordered" evidence="10">
    <location>
        <begin position="393"/>
        <end position="417"/>
    </location>
</feature>
<reference evidence="13 14" key="2">
    <citation type="submission" date="2007-09" db="EMBL/GenBank/DDBJ databases">
        <title>Draft genome sequence of Clostridium bolteae (ATCC BAA-613).</title>
        <authorList>
            <person name="Sudarsanam P."/>
            <person name="Ley R."/>
            <person name="Guruge J."/>
            <person name="Turnbaugh P.J."/>
            <person name="Mahowald M."/>
            <person name="Liep D."/>
            <person name="Gordon J."/>
        </authorList>
    </citation>
    <scope>NUCLEOTIDE SEQUENCE [LARGE SCALE GENOMIC DNA]</scope>
    <source>
        <strain evidence="14">ATCC BAA-613 / DSM 15670 / CCUG 46953 / JCM 12243 / WAL 16351</strain>
    </source>
</reference>
<evidence type="ECO:0000313" key="14">
    <source>
        <dbReference type="Proteomes" id="UP000005396"/>
    </source>
</evidence>
<evidence type="ECO:0000256" key="11">
    <source>
        <dbReference type="SAM" id="Phobius"/>
    </source>
</evidence>
<dbReference type="SUPFAM" id="SSF56601">
    <property type="entry name" value="beta-lactamase/transpeptidase-like"/>
    <property type="match status" value="1"/>
</dbReference>
<dbReference type="GO" id="GO:0006508">
    <property type="term" value="P:proteolysis"/>
    <property type="evidence" value="ECO:0007669"/>
    <property type="project" value="InterPro"/>
</dbReference>
<reference evidence="13 14" key="1">
    <citation type="submission" date="2007-08" db="EMBL/GenBank/DDBJ databases">
        <authorList>
            <person name="Fulton L."/>
            <person name="Clifton S."/>
            <person name="Fulton B."/>
            <person name="Xu J."/>
            <person name="Minx P."/>
            <person name="Pepin K.H."/>
            <person name="Johnson M."/>
            <person name="Thiruvilangam P."/>
            <person name="Bhonagiri V."/>
            <person name="Nash W.E."/>
            <person name="Mardis E.R."/>
            <person name="Wilson R.K."/>
        </authorList>
    </citation>
    <scope>NUCLEOTIDE SEQUENCE [LARGE SCALE GENOMIC DNA]</scope>
    <source>
        <strain evidence="14">ATCC BAA-613 / DSM 15670 / CCUG 46953 / JCM 12243 / WAL 16351</strain>
    </source>
</reference>
<dbReference type="PaxDb" id="411902-CLOBOL_02879"/>
<dbReference type="InterPro" id="IPR018044">
    <property type="entry name" value="Peptidase_S11"/>
</dbReference>
<evidence type="ECO:0000256" key="3">
    <source>
        <dbReference type="ARBA" id="ARBA00022801"/>
    </source>
</evidence>
<feature type="transmembrane region" description="Helical" evidence="11">
    <location>
        <begin position="424"/>
        <end position="446"/>
    </location>
</feature>
<feature type="active site" description="Proton acceptor" evidence="7">
    <location>
        <position position="80"/>
    </location>
</feature>
<evidence type="ECO:0000256" key="8">
    <source>
        <dbReference type="PIRSR" id="PIRSR618044-2"/>
    </source>
</evidence>
<keyword evidence="2" id="KW-0732">Signal</keyword>
<keyword evidence="3" id="KW-0378">Hydrolase</keyword>
<feature type="active site" description="Acyl-ester intermediate" evidence="7">
    <location>
        <position position="77"/>
    </location>
</feature>
<dbReference type="InterPro" id="IPR012338">
    <property type="entry name" value="Beta-lactam/transpept-like"/>
</dbReference>
<keyword evidence="11" id="KW-0472">Membrane</keyword>